<accession>A0AAV1UUH7</accession>
<dbReference type="InterPro" id="IPR036865">
    <property type="entry name" value="CRAL-TRIO_dom_sf"/>
</dbReference>
<evidence type="ECO:0000256" key="3">
    <source>
        <dbReference type="ARBA" id="ARBA00022833"/>
    </source>
</evidence>
<comment type="caution">
    <text evidence="8">The sequence shown here is derived from an EMBL/GenBank/DDBJ whole genome shotgun (WGS) entry which is preliminary data.</text>
</comment>
<dbReference type="Pfam" id="PF01363">
    <property type="entry name" value="FYVE"/>
    <property type="match status" value="1"/>
</dbReference>
<evidence type="ECO:0008006" key="10">
    <source>
        <dbReference type="Google" id="ProtNLM"/>
    </source>
</evidence>
<sequence length="877" mass="97253">MGAGDRLARPRFLHETSRKRAPDAARPAAASSPPSTSPPLTSLSTTHTEPSMVEELQRRKAAFLAHFKSHSTPLSTADDTGAAPDYPQCQSFDAALMPSGGAESKCHVCNVPLRLLRVRHHCRNCGLDVCGVHSKNQVPLPHLGIMKEVRVCDLCTRYLVQRRAGYRSPKTSRSRQNSNPNSVERESDLELLVSSPMEKSAAAVAPSTPPRSYLPLVGGASVTCGTPDAGTRGSFSCKSLGAASASTNVGAMPGILFSCMLEEQDNTMDEILYLGTFTMGGRSLASRRMSANVALWKFRVFMLTTAEMLCFKATASITDDDSVHASAMALGEVRSSVHLSDILHIEVNDQFPRILTVIRSDGRVFRVRARTPEQCTEIAVTLRKAMQLFQDALYKLQRGPQPEDNSISCVTVQHESSLPEFVVASNPAVGEAFQVDMYPSSILRFYVNGPSANGTALYSREMLTHGDKGSSPVVVEAEPLGNGPRDDHVLHVAVKSEKALNYLEGETNRRFWGLTSFLAAVAAVMNSMDTRSFELLAGLSALVLLITRFHERISLLLTTKRFSRAKQLRIECVEITMGKSDGSSMGDDDEQAEELDSRFLAGCEGDVEEAKERYAATMKWRKEKDVDTILLRPSHVFTDMKECFTHFIHKKDRQGHPITFEFLGGQRKAMHDFIGRGISEDEAIMHHVRLMEFMWKVVDPRPFPEGNMLKVYDIKGISMADLSTDVVNYTKKWGEIIATYNPERVYQVFLVNPPSWFNLIWKLVSPLVNPKTRERIHVLRGQKDITKALLEFVAPENLPKEYGGECQCEGGCFTHSPEENDIREWTEFVNANYHGDPCDPVLVDAYDKLRDKYQKQLPPSSSPSTTDSLPVSDGATH</sequence>
<evidence type="ECO:0000313" key="8">
    <source>
        <dbReference type="EMBL" id="CAK7936719.1"/>
    </source>
</evidence>
<dbReference type="PROSITE" id="PS50178">
    <property type="entry name" value="ZF_FYVE"/>
    <property type="match status" value="1"/>
</dbReference>
<dbReference type="InterPro" id="IPR013083">
    <property type="entry name" value="Znf_RING/FYVE/PHD"/>
</dbReference>
<dbReference type="Proteomes" id="UP001162060">
    <property type="component" value="Unassembled WGS sequence"/>
</dbReference>
<keyword evidence="1" id="KW-0479">Metal-binding</keyword>
<dbReference type="InterPro" id="IPR000306">
    <property type="entry name" value="Znf_FYVE"/>
</dbReference>
<protein>
    <recommendedName>
        <fullName evidence="10">CRAL-TRIO domain-containing protein</fullName>
    </recommendedName>
</protein>
<dbReference type="Pfam" id="PF00650">
    <property type="entry name" value="CRAL_TRIO"/>
    <property type="match status" value="1"/>
</dbReference>
<dbReference type="SMART" id="SM00064">
    <property type="entry name" value="FYVE"/>
    <property type="match status" value="1"/>
</dbReference>
<feature type="region of interest" description="Disordered" evidence="5">
    <location>
        <begin position="854"/>
        <end position="877"/>
    </location>
</feature>
<dbReference type="Gene3D" id="3.30.40.10">
    <property type="entry name" value="Zinc/RING finger domain, C3HC4 (zinc finger)"/>
    <property type="match status" value="1"/>
</dbReference>
<organism evidence="8 9">
    <name type="scientific">Peronospora matthiolae</name>
    <dbReference type="NCBI Taxonomy" id="2874970"/>
    <lineage>
        <taxon>Eukaryota</taxon>
        <taxon>Sar</taxon>
        <taxon>Stramenopiles</taxon>
        <taxon>Oomycota</taxon>
        <taxon>Peronosporomycetes</taxon>
        <taxon>Peronosporales</taxon>
        <taxon>Peronosporaceae</taxon>
        <taxon>Peronospora</taxon>
    </lineage>
</organism>
<dbReference type="InterPro" id="IPR011011">
    <property type="entry name" value="Znf_FYVE_PHD"/>
</dbReference>
<feature type="compositionally biased region" description="Basic and acidic residues" evidence="5">
    <location>
        <begin position="1"/>
        <end position="23"/>
    </location>
</feature>
<dbReference type="SUPFAM" id="SSF57903">
    <property type="entry name" value="FYVE/PHD zinc finger"/>
    <property type="match status" value="1"/>
</dbReference>
<evidence type="ECO:0000256" key="5">
    <source>
        <dbReference type="SAM" id="MobiDB-lite"/>
    </source>
</evidence>
<dbReference type="SMART" id="SM00516">
    <property type="entry name" value="SEC14"/>
    <property type="match status" value="1"/>
</dbReference>
<reference evidence="8" key="1">
    <citation type="submission" date="2024-01" db="EMBL/GenBank/DDBJ databases">
        <authorList>
            <person name="Webb A."/>
        </authorList>
    </citation>
    <scope>NUCLEOTIDE SEQUENCE</scope>
    <source>
        <strain evidence="8">Pm1</strain>
    </source>
</reference>
<dbReference type="Gene3D" id="3.40.525.10">
    <property type="entry name" value="CRAL-TRIO lipid binding domain"/>
    <property type="match status" value="1"/>
</dbReference>
<feature type="compositionally biased region" description="Low complexity" evidence="5">
    <location>
        <begin position="24"/>
        <end position="46"/>
    </location>
</feature>
<evidence type="ECO:0000256" key="2">
    <source>
        <dbReference type="ARBA" id="ARBA00022771"/>
    </source>
</evidence>
<evidence type="ECO:0000256" key="4">
    <source>
        <dbReference type="PROSITE-ProRule" id="PRU00091"/>
    </source>
</evidence>
<evidence type="ECO:0000256" key="1">
    <source>
        <dbReference type="ARBA" id="ARBA00022723"/>
    </source>
</evidence>
<feature type="compositionally biased region" description="Low complexity" evidence="5">
    <location>
        <begin position="857"/>
        <end position="877"/>
    </location>
</feature>
<feature type="region of interest" description="Disordered" evidence="5">
    <location>
        <begin position="1"/>
        <end position="52"/>
    </location>
</feature>
<keyword evidence="2 4" id="KW-0863">Zinc-finger</keyword>
<feature type="compositionally biased region" description="Polar residues" evidence="5">
    <location>
        <begin position="169"/>
        <end position="182"/>
    </location>
</feature>
<dbReference type="EMBL" id="CAKLBY020000225">
    <property type="protein sequence ID" value="CAK7936719.1"/>
    <property type="molecule type" value="Genomic_DNA"/>
</dbReference>
<feature type="region of interest" description="Disordered" evidence="5">
    <location>
        <begin position="166"/>
        <end position="187"/>
    </location>
</feature>
<feature type="domain" description="CRAL-TRIO" evidence="7">
    <location>
        <begin position="648"/>
        <end position="810"/>
    </location>
</feature>
<dbReference type="SUPFAM" id="SSF46938">
    <property type="entry name" value="CRAL/TRIO N-terminal domain"/>
    <property type="match status" value="1"/>
</dbReference>
<dbReference type="SUPFAM" id="SSF52087">
    <property type="entry name" value="CRAL/TRIO domain"/>
    <property type="match status" value="1"/>
</dbReference>
<dbReference type="CDD" id="cd00170">
    <property type="entry name" value="SEC14"/>
    <property type="match status" value="1"/>
</dbReference>
<keyword evidence="3" id="KW-0862">Zinc</keyword>
<dbReference type="InterPro" id="IPR051026">
    <property type="entry name" value="PI/PC_transfer"/>
</dbReference>
<dbReference type="GO" id="GO:0008270">
    <property type="term" value="F:zinc ion binding"/>
    <property type="evidence" value="ECO:0007669"/>
    <property type="project" value="UniProtKB-KW"/>
</dbReference>
<dbReference type="InterPro" id="IPR001251">
    <property type="entry name" value="CRAL-TRIO_dom"/>
</dbReference>
<evidence type="ECO:0000259" key="7">
    <source>
        <dbReference type="PROSITE" id="PS50191"/>
    </source>
</evidence>
<dbReference type="CDD" id="cd15760">
    <property type="entry name" value="FYVE_scVPS27p_like"/>
    <property type="match status" value="1"/>
</dbReference>
<evidence type="ECO:0000313" key="9">
    <source>
        <dbReference type="Proteomes" id="UP001162060"/>
    </source>
</evidence>
<feature type="domain" description="FYVE-type" evidence="6">
    <location>
        <begin position="100"/>
        <end position="160"/>
    </location>
</feature>
<proteinExistence type="predicted"/>
<dbReference type="InterPro" id="IPR036273">
    <property type="entry name" value="CRAL/TRIO_N_dom_sf"/>
</dbReference>
<dbReference type="InterPro" id="IPR017455">
    <property type="entry name" value="Znf_FYVE-rel"/>
</dbReference>
<evidence type="ECO:0000259" key="6">
    <source>
        <dbReference type="PROSITE" id="PS50178"/>
    </source>
</evidence>
<gene>
    <name evidence="8" type="ORF">PM001_LOCUS21869</name>
</gene>
<dbReference type="AlphaFoldDB" id="A0AAV1UUH7"/>
<dbReference type="PANTHER" id="PTHR45657:SF1">
    <property type="entry name" value="CRAL-TRIO DOMAIN-CONTAINING PROTEIN YKL091C-RELATED"/>
    <property type="match status" value="1"/>
</dbReference>
<dbReference type="PANTHER" id="PTHR45657">
    <property type="entry name" value="CRAL-TRIO DOMAIN-CONTAINING PROTEIN YKL091C-RELATED"/>
    <property type="match status" value="1"/>
</dbReference>
<dbReference type="PROSITE" id="PS50191">
    <property type="entry name" value="CRAL_TRIO"/>
    <property type="match status" value="1"/>
</dbReference>
<name>A0AAV1UUH7_9STRA</name>